<sequence>MNYLDNAYQIITEKVGGWVAQIVSMLPNFVIAILILIFFYLLARLAATLVSKTLSRFSRNVAIIKLVVSLTRIAIMTAALFIALGILELEKTVTSLLAGVGIVGLAIGFAFKDTIANFLSGIYIAIKSTVNVGDIVEFGDYYGTVSSIGLRAVKIRTFQGQEVVIPNRLIFEDVYTHFTVYKERRIDLNVGVSYGEDLQHVEDITLSAIKSISYLKKNKPVDLYYQEFGDSSINFVVRYWVIFEKQTDYLRALSEGIKRIKSAYDKNDITIPFPIRTLDFGIKGGKTLSDVFPLKTTTS</sequence>
<reference evidence="11 12" key="1">
    <citation type="submission" date="2019-11" db="EMBL/GenBank/DDBJ databases">
        <authorList>
            <person name="Zheng R.K."/>
            <person name="Sun C.M."/>
        </authorList>
    </citation>
    <scope>NUCLEOTIDE SEQUENCE [LARGE SCALE GENOMIC DNA]</scope>
    <source>
        <strain evidence="11 12">WC007</strain>
    </source>
</reference>
<evidence type="ECO:0000256" key="3">
    <source>
        <dbReference type="ARBA" id="ARBA00022475"/>
    </source>
</evidence>
<evidence type="ECO:0000259" key="9">
    <source>
        <dbReference type="Pfam" id="PF21082"/>
    </source>
</evidence>
<dbReference type="Gene3D" id="2.30.30.60">
    <property type="match status" value="1"/>
</dbReference>
<dbReference type="AlphaFoldDB" id="A0A6I6JML6"/>
<feature type="domain" description="Mechanosensitive ion channel MscS" evidence="8">
    <location>
        <begin position="113"/>
        <end position="173"/>
    </location>
</feature>
<organism evidence="11 12">
    <name type="scientific">Maribellus comscasis</name>
    <dbReference type="NCBI Taxonomy" id="2681766"/>
    <lineage>
        <taxon>Bacteria</taxon>
        <taxon>Pseudomonadati</taxon>
        <taxon>Bacteroidota</taxon>
        <taxon>Bacteroidia</taxon>
        <taxon>Marinilabiliales</taxon>
        <taxon>Prolixibacteraceae</taxon>
        <taxon>Maribellus</taxon>
    </lineage>
</organism>
<keyword evidence="5 7" id="KW-1133">Transmembrane helix</keyword>
<dbReference type="Gene3D" id="3.30.70.100">
    <property type="match status" value="1"/>
</dbReference>
<keyword evidence="3" id="KW-1003">Cell membrane</keyword>
<dbReference type="InterPro" id="IPR049278">
    <property type="entry name" value="MS_channel_C"/>
</dbReference>
<dbReference type="EMBL" id="CP046401">
    <property type="protein sequence ID" value="QGY42308.1"/>
    <property type="molecule type" value="Genomic_DNA"/>
</dbReference>
<accession>A0A6I6JML6</accession>
<keyword evidence="4 7" id="KW-0812">Transmembrane</keyword>
<name>A0A6I6JML6_9BACT</name>
<feature type="domain" description="Mechanosensitive ion channel MscS C-terminal" evidence="9">
    <location>
        <begin position="186"/>
        <end position="271"/>
    </location>
</feature>
<keyword evidence="12" id="KW-1185">Reference proteome</keyword>
<keyword evidence="6 7" id="KW-0472">Membrane</keyword>
<comment type="subcellular location">
    <subcellularLocation>
        <location evidence="1">Cell membrane</location>
        <topology evidence="1">Multi-pass membrane protein</topology>
    </subcellularLocation>
</comment>
<dbReference type="KEGG" id="mcos:GM418_01140"/>
<evidence type="ECO:0000256" key="2">
    <source>
        <dbReference type="ARBA" id="ARBA00008017"/>
    </source>
</evidence>
<evidence type="ECO:0000256" key="4">
    <source>
        <dbReference type="ARBA" id="ARBA00022692"/>
    </source>
</evidence>
<dbReference type="Pfam" id="PF21082">
    <property type="entry name" value="MS_channel_3rd"/>
    <property type="match status" value="1"/>
</dbReference>
<dbReference type="SUPFAM" id="SSF82861">
    <property type="entry name" value="Mechanosensitive channel protein MscS (YggB), transmembrane region"/>
    <property type="match status" value="1"/>
</dbReference>
<evidence type="ECO:0000259" key="8">
    <source>
        <dbReference type="Pfam" id="PF00924"/>
    </source>
</evidence>
<dbReference type="InterPro" id="IPR045275">
    <property type="entry name" value="MscS_archaea/bacteria_type"/>
</dbReference>
<dbReference type="GO" id="GO:0005886">
    <property type="term" value="C:plasma membrane"/>
    <property type="evidence" value="ECO:0007669"/>
    <property type="project" value="UniProtKB-SubCell"/>
</dbReference>
<dbReference type="Proteomes" id="UP000428260">
    <property type="component" value="Chromosome"/>
</dbReference>
<dbReference type="SUPFAM" id="SSF50182">
    <property type="entry name" value="Sm-like ribonucleoproteins"/>
    <property type="match status" value="1"/>
</dbReference>
<gene>
    <name evidence="11" type="ORF">GM418_01140</name>
</gene>
<dbReference type="InterPro" id="IPR049142">
    <property type="entry name" value="MS_channel_1st"/>
</dbReference>
<feature type="domain" description="Mechanosensitive ion channel transmembrane helices 2/3" evidence="10">
    <location>
        <begin position="71"/>
        <end position="112"/>
    </location>
</feature>
<evidence type="ECO:0000256" key="7">
    <source>
        <dbReference type="SAM" id="Phobius"/>
    </source>
</evidence>
<comment type="similarity">
    <text evidence="2">Belongs to the MscS (TC 1.A.23) family.</text>
</comment>
<feature type="transmembrane region" description="Helical" evidence="7">
    <location>
        <begin position="20"/>
        <end position="42"/>
    </location>
</feature>
<dbReference type="SUPFAM" id="SSF82689">
    <property type="entry name" value="Mechanosensitive channel protein MscS (YggB), C-terminal domain"/>
    <property type="match status" value="1"/>
</dbReference>
<evidence type="ECO:0000313" key="12">
    <source>
        <dbReference type="Proteomes" id="UP000428260"/>
    </source>
</evidence>
<dbReference type="GO" id="GO:0008381">
    <property type="term" value="F:mechanosensitive monoatomic ion channel activity"/>
    <property type="evidence" value="ECO:0007669"/>
    <property type="project" value="InterPro"/>
</dbReference>
<dbReference type="Pfam" id="PF21088">
    <property type="entry name" value="MS_channel_1st"/>
    <property type="match status" value="1"/>
</dbReference>
<dbReference type="Pfam" id="PF05552">
    <property type="entry name" value="MS_channel_1st_1"/>
    <property type="match status" value="1"/>
</dbReference>
<protein>
    <submittedName>
        <fullName evidence="11">Mechanosensitive ion channel</fullName>
    </submittedName>
</protein>
<feature type="transmembrane region" description="Helical" evidence="7">
    <location>
        <begin position="93"/>
        <end position="111"/>
    </location>
</feature>
<evidence type="ECO:0000259" key="10">
    <source>
        <dbReference type="Pfam" id="PF21088"/>
    </source>
</evidence>
<dbReference type="InterPro" id="IPR008910">
    <property type="entry name" value="MSC_TM_helix"/>
</dbReference>
<dbReference type="PANTHER" id="PTHR30221">
    <property type="entry name" value="SMALL-CONDUCTANCE MECHANOSENSITIVE CHANNEL"/>
    <property type="match status" value="1"/>
</dbReference>
<dbReference type="Pfam" id="PF00924">
    <property type="entry name" value="MS_channel_2nd"/>
    <property type="match status" value="1"/>
</dbReference>
<dbReference type="InterPro" id="IPR011066">
    <property type="entry name" value="MscS_channel_C_sf"/>
</dbReference>
<dbReference type="InterPro" id="IPR006685">
    <property type="entry name" value="MscS_channel_2nd"/>
</dbReference>
<evidence type="ECO:0000256" key="6">
    <source>
        <dbReference type="ARBA" id="ARBA00023136"/>
    </source>
</evidence>
<dbReference type="PANTHER" id="PTHR30221:SF1">
    <property type="entry name" value="SMALL-CONDUCTANCE MECHANOSENSITIVE CHANNEL"/>
    <property type="match status" value="1"/>
</dbReference>
<evidence type="ECO:0000256" key="1">
    <source>
        <dbReference type="ARBA" id="ARBA00004651"/>
    </source>
</evidence>
<dbReference type="Gene3D" id="1.10.287.1260">
    <property type="match status" value="1"/>
</dbReference>
<dbReference type="RefSeq" id="WP_158862342.1">
    <property type="nucleotide sequence ID" value="NZ_CP046401.1"/>
</dbReference>
<evidence type="ECO:0000256" key="5">
    <source>
        <dbReference type="ARBA" id="ARBA00022989"/>
    </source>
</evidence>
<feature type="transmembrane region" description="Helical" evidence="7">
    <location>
        <begin position="63"/>
        <end position="87"/>
    </location>
</feature>
<dbReference type="InterPro" id="IPR011014">
    <property type="entry name" value="MscS_channel_TM-2"/>
</dbReference>
<dbReference type="InterPro" id="IPR023408">
    <property type="entry name" value="MscS_beta-dom_sf"/>
</dbReference>
<dbReference type="InterPro" id="IPR010920">
    <property type="entry name" value="LSM_dom_sf"/>
</dbReference>
<evidence type="ECO:0000313" key="11">
    <source>
        <dbReference type="EMBL" id="QGY42308.1"/>
    </source>
</evidence>
<proteinExistence type="inferred from homology"/>